<protein>
    <submittedName>
        <fullName evidence="2">Uncharacterized protein</fullName>
    </submittedName>
</protein>
<sequence length="65" mass="7206">MDRKKEEFKGLGYGPGVDPIPEADNGTASTDMLEDIVDEMLNDPVENDQAKDQARQPGNKRNTDK</sequence>
<gene>
    <name evidence="2" type="ORF">FRY98_10290</name>
</gene>
<proteinExistence type="predicted"/>
<organism evidence="2 3">
    <name type="scientific">Paenibacillus faecis</name>
    <dbReference type="NCBI Taxonomy" id="862114"/>
    <lineage>
        <taxon>Bacteria</taxon>
        <taxon>Bacillati</taxon>
        <taxon>Bacillota</taxon>
        <taxon>Bacilli</taxon>
        <taxon>Bacillales</taxon>
        <taxon>Paenibacillaceae</taxon>
        <taxon>Paenibacillus</taxon>
    </lineage>
</organism>
<dbReference type="Proteomes" id="UP000325218">
    <property type="component" value="Unassembled WGS sequence"/>
</dbReference>
<dbReference type="AlphaFoldDB" id="A0A5D0CSV4"/>
<feature type="compositionally biased region" description="Acidic residues" evidence="1">
    <location>
        <begin position="32"/>
        <end position="41"/>
    </location>
</feature>
<evidence type="ECO:0000313" key="3">
    <source>
        <dbReference type="Proteomes" id="UP000325218"/>
    </source>
</evidence>
<reference evidence="2 3" key="1">
    <citation type="submission" date="2019-08" db="EMBL/GenBank/DDBJ databases">
        <title>Genome sequencing of Paenibacillus faecis DSM 23593(T).</title>
        <authorList>
            <person name="Kook J.-K."/>
            <person name="Park S.-N."/>
            <person name="Lim Y.K."/>
        </authorList>
    </citation>
    <scope>NUCLEOTIDE SEQUENCE [LARGE SCALE GENOMIC DNA]</scope>
    <source>
        <strain evidence="2 3">DSM 23593</strain>
    </source>
</reference>
<keyword evidence="3" id="KW-1185">Reference proteome</keyword>
<dbReference type="EMBL" id="VSDO01000002">
    <property type="protein sequence ID" value="TYA13059.1"/>
    <property type="molecule type" value="Genomic_DNA"/>
</dbReference>
<feature type="region of interest" description="Disordered" evidence="1">
    <location>
        <begin position="1"/>
        <end position="65"/>
    </location>
</feature>
<comment type="caution">
    <text evidence="2">The sequence shown here is derived from an EMBL/GenBank/DDBJ whole genome shotgun (WGS) entry which is preliminary data.</text>
</comment>
<accession>A0A5D0CSV4</accession>
<name>A0A5D0CSV4_9BACL</name>
<evidence type="ECO:0000313" key="2">
    <source>
        <dbReference type="EMBL" id="TYA13059.1"/>
    </source>
</evidence>
<evidence type="ECO:0000256" key="1">
    <source>
        <dbReference type="SAM" id="MobiDB-lite"/>
    </source>
</evidence>
<dbReference type="RefSeq" id="WP_148451658.1">
    <property type="nucleotide sequence ID" value="NZ_VSDO01000002.1"/>
</dbReference>